<keyword evidence="6" id="KW-1185">Reference proteome</keyword>
<evidence type="ECO:0000313" key="5">
    <source>
        <dbReference type="EMBL" id="AQP43751.1"/>
    </source>
</evidence>
<dbReference type="OrthoDB" id="5177647at2"/>
<name>A0A1Q2CCC7_9ACTN</name>
<dbReference type="PANTHER" id="PTHR47359">
    <property type="entry name" value="PEPTIDOGLYCAN DL-ENDOPEPTIDASE CWLO"/>
    <property type="match status" value="1"/>
</dbReference>
<reference evidence="5 6" key="1">
    <citation type="journal article" date="2016" name="Int. J. Syst. Evol. Microbiol.">
        <title>Tessaracoccus flavus sp. nov., isolated from the drainage system of a lindane-producing factory.</title>
        <authorList>
            <person name="Kumari R."/>
            <person name="Singh P."/>
            <person name="Schumann P."/>
            <person name="Lal R."/>
        </authorList>
    </citation>
    <scope>NUCLEOTIDE SEQUENCE [LARGE SCALE GENOMIC DNA]</scope>
    <source>
        <strain evidence="5 6">RP1T</strain>
    </source>
</reference>
<proteinExistence type="inferred from homology"/>
<dbReference type="KEGG" id="tfl:RPIT_02100"/>
<keyword evidence="3" id="KW-0378">Hydrolase</keyword>
<dbReference type="STRING" id="1610493.RPIT_02100"/>
<dbReference type="InterPro" id="IPR000064">
    <property type="entry name" value="NLP_P60_dom"/>
</dbReference>
<dbReference type="GO" id="GO:0006508">
    <property type="term" value="P:proteolysis"/>
    <property type="evidence" value="ECO:0007669"/>
    <property type="project" value="UniProtKB-KW"/>
</dbReference>
<evidence type="ECO:0000256" key="1">
    <source>
        <dbReference type="ARBA" id="ARBA00007074"/>
    </source>
</evidence>
<evidence type="ECO:0000256" key="2">
    <source>
        <dbReference type="ARBA" id="ARBA00022670"/>
    </source>
</evidence>
<dbReference type="InterPro" id="IPR051794">
    <property type="entry name" value="PG_Endopeptidase_C40"/>
</dbReference>
<evidence type="ECO:0000313" key="6">
    <source>
        <dbReference type="Proteomes" id="UP000188324"/>
    </source>
</evidence>
<dbReference type="GO" id="GO:0008234">
    <property type="term" value="F:cysteine-type peptidase activity"/>
    <property type="evidence" value="ECO:0007669"/>
    <property type="project" value="UniProtKB-KW"/>
</dbReference>
<dbReference type="Pfam" id="PF00877">
    <property type="entry name" value="NLPC_P60"/>
    <property type="match status" value="1"/>
</dbReference>
<sequence>MLKKTLHLALATVTGAVLALAPSGPAQAADTDVYTVPGHHLVNGRYWQTECEKYSSTVVRCSTEIWAKKVVQHNGRYVSHEGWVFNNLTYLPSNRGDWTGNPLATPGTWKGDDGRSWRTECDTDATGRNGCRTYVVTTALSQTYDGIVSSKTWAVNNIVQFATSTKPAVTTIPAAAPALSGVPVEQPIRSSIGQQVVDYALSKVGSRYVYATAGPSTFDCSGLTSWAYRQVGIDLPRSSRTQYSAGTRISKSQLQPGDLVFYYSPISHVGIYVGNGKIVDAANPRTGVRTASLDSMPYAGAVRVTG</sequence>
<dbReference type="Proteomes" id="UP000188324">
    <property type="component" value="Chromosome"/>
</dbReference>
<dbReference type="Gene3D" id="3.90.1720.10">
    <property type="entry name" value="endopeptidase domain like (from Nostoc punctiforme)"/>
    <property type="match status" value="1"/>
</dbReference>
<dbReference type="InterPro" id="IPR038765">
    <property type="entry name" value="Papain-like_cys_pep_sf"/>
</dbReference>
<dbReference type="PROSITE" id="PS51935">
    <property type="entry name" value="NLPC_P60"/>
    <property type="match status" value="1"/>
</dbReference>
<accession>A0A1Q2CCC7</accession>
<dbReference type="RefSeq" id="WP_077340112.1">
    <property type="nucleotide sequence ID" value="NZ_CP019605.1"/>
</dbReference>
<keyword evidence="4" id="KW-0788">Thiol protease</keyword>
<organism evidence="5 6">
    <name type="scientific">Tessaracoccus flavus</name>
    <dbReference type="NCBI Taxonomy" id="1610493"/>
    <lineage>
        <taxon>Bacteria</taxon>
        <taxon>Bacillati</taxon>
        <taxon>Actinomycetota</taxon>
        <taxon>Actinomycetes</taxon>
        <taxon>Propionibacteriales</taxon>
        <taxon>Propionibacteriaceae</taxon>
        <taxon>Tessaracoccus</taxon>
    </lineage>
</organism>
<evidence type="ECO:0000256" key="3">
    <source>
        <dbReference type="ARBA" id="ARBA00022801"/>
    </source>
</evidence>
<dbReference type="SUPFAM" id="SSF54001">
    <property type="entry name" value="Cysteine proteinases"/>
    <property type="match status" value="1"/>
</dbReference>
<dbReference type="AlphaFoldDB" id="A0A1Q2CCC7"/>
<dbReference type="EMBL" id="CP019605">
    <property type="protein sequence ID" value="AQP43751.1"/>
    <property type="molecule type" value="Genomic_DNA"/>
</dbReference>
<keyword evidence="2" id="KW-0645">Protease</keyword>
<gene>
    <name evidence="5" type="ORF">RPIT_02100</name>
</gene>
<dbReference type="PANTHER" id="PTHR47359:SF3">
    <property type="entry name" value="NLP_P60 DOMAIN-CONTAINING PROTEIN-RELATED"/>
    <property type="match status" value="1"/>
</dbReference>
<comment type="similarity">
    <text evidence="1">Belongs to the peptidase C40 family.</text>
</comment>
<evidence type="ECO:0000256" key="4">
    <source>
        <dbReference type="ARBA" id="ARBA00022807"/>
    </source>
</evidence>
<protein>
    <submittedName>
        <fullName evidence="5">Uncharacterized protein</fullName>
    </submittedName>
</protein>